<evidence type="ECO:0000256" key="1">
    <source>
        <dbReference type="SAM" id="MobiDB-lite"/>
    </source>
</evidence>
<dbReference type="InterPro" id="IPR013740">
    <property type="entry name" value="Redoxin"/>
</dbReference>
<dbReference type="Proteomes" id="UP001595846">
    <property type="component" value="Unassembled WGS sequence"/>
</dbReference>
<dbReference type="InterPro" id="IPR013766">
    <property type="entry name" value="Thioredoxin_domain"/>
</dbReference>
<evidence type="ECO:0000313" key="3">
    <source>
        <dbReference type="EMBL" id="MFC3959476.1"/>
    </source>
</evidence>
<comment type="caution">
    <text evidence="3">The sequence shown here is derived from an EMBL/GenBank/DDBJ whole genome shotgun (WGS) entry which is preliminary data.</text>
</comment>
<dbReference type="GeneID" id="73902100"/>
<dbReference type="PANTHER" id="PTHR42852">
    <property type="entry name" value="THIOL:DISULFIDE INTERCHANGE PROTEIN DSBE"/>
    <property type="match status" value="1"/>
</dbReference>
<dbReference type="InterPro" id="IPR006311">
    <property type="entry name" value="TAT_signal"/>
</dbReference>
<dbReference type="Pfam" id="PF08534">
    <property type="entry name" value="Redoxin"/>
    <property type="match status" value="1"/>
</dbReference>
<dbReference type="PROSITE" id="PS51318">
    <property type="entry name" value="TAT"/>
    <property type="match status" value="1"/>
</dbReference>
<dbReference type="PROSITE" id="PS51352">
    <property type="entry name" value="THIOREDOXIN_2"/>
    <property type="match status" value="1"/>
</dbReference>
<dbReference type="RefSeq" id="WP_256532989.1">
    <property type="nucleotide sequence ID" value="NZ_CP101824.1"/>
</dbReference>
<feature type="region of interest" description="Disordered" evidence="1">
    <location>
        <begin position="25"/>
        <end position="84"/>
    </location>
</feature>
<name>A0ABD5NR16_9EURY</name>
<dbReference type="CDD" id="cd02966">
    <property type="entry name" value="TlpA_like_family"/>
    <property type="match status" value="1"/>
</dbReference>
<dbReference type="InterPro" id="IPR050553">
    <property type="entry name" value="Thioredoxin_ResA/DsbE_sf"/>
</dbReference>
<dbReference type="EMBL" id="JBHSAQ010000013">
    <property type="protein sequence ID" value="MFC3959476.1"/>
    <property type="molecule type" value="Genomic_DNA"/>
</dbReference>
<evidence type="ECO:0000259" key="2">
    <source>
        <dbReference type="PROSITE" id="PS51352"/>
    </source>
</evidence>
<dbReference type="InterPro" id="IPR036249">
    <property type="entry name" value="Thioredoxin-like_sf"/>
</dbReference>
<accession>A0ABD5NR16</accession>
<keyword evidence="4" id="KW-1185">Reference proteome</keyword>
<reference evidence="3 4" key="1">
    <citation type="journal article" date="2019" name="Int. J. Syst. Evol. Microbiol.">
        <title>The Global Catalogue of Microorganisms (GCM) 10K type strain sequencing project: providing services to taxonomists for standard genome sequencing and annotation.</title>
        <authorList>
            <consortium name="The Broad Institute Genomics Platform"/>
            <consortium name="The Broad Institute Genome Sequencing Center for Infectious Disease"/>
            <person name="Wu L."/>
            <person name="Ma J."/>
        </authorList>
    </citation>
    <scope>NUCLEOTIDE SEQUENCE [LARGE SCALE GENOMIC DNA]</scope>
    <source>
        <strain evidence="3 4">IBRC-M 10256</strain>
    </source>
</reference>
<dbReference type="SUPFAM" id="SSF52833">
    <property type="entry name" value="Thioredoxin-like"/>
    <property type="match status" value="1"/>
</dbReference>
<protein>
    <submittedName>
        <fullName evidence="3">TlpA family protein disulfide reductase</fullName>
    </submittedName>
</protein>
<dbReference type="AlphaFoldDB" id="A0ABD5NR16"/>
<feature type="domain" description="Thioredoxin" evidence="2">
    <location>
        <begin position="82"/>
        <end position="224"/>
    </location>
</feature>
<organism evidence="3 4">
    <name type="scientific">Halovivax cerinus</name>
    <dbReference type="NCBI Taxonomy" id="1487865"/>
    <lineage>
        <taxon>Archaea</taxon>
        <taxon>Methanobacteriati</taxon>
        <taxon>Methanobacteriota</taxon>
        <taxon>Stenosarchaea group</taxon>
        <taxon>Halobacteria</taxon>
        <taxon>Halobacteriales</taxon>
        <taxon>Natrialbaceae</taxon>
        <taxon>Halovivax</taxon>
    </lineage>
</organism>
<dbReference type="PANTHER" id="PTHR42852:SF13">
    <property type="entry name" value="PROTEIN DIPZ"/>
    <property type="match status" value="1"/>
</dbReference>
<feature type="compositionally biased region" description="Low complexity" evidence="1">
    <location>
        <begin position="58"/>
        <end position="67"/>
    </location>
</feature>
<sequence>MNRRELIAGAASLAVLGSGGAIAVGGLPSAPAGNAGSTDGGSDGDGSTSSAGSGGDGSTETGSTSSGEAGGDDAGASSYPQLREPVEIERVDLPWTEGGSLTVPIEGTVTVMEFWATWCPICADNLPAVTAAHDRVGDDVRFVSITSERVGEQVSAGEIEAWWHENGGGEWTIASDPTMRLPIRLNVPGTPSTAIADAEGTIQWTHQGAVSTERLLAKIDAAGGTVRDEKS</sequence>
<dbReference type="Gene3D" id="3.40.30.10">
    <property type="entry name" value="Glutaredoxin"/>
    <property type="match status" value="1"/>
</dbReference>
<evidence type="ECO:0000313" key="4">
    <source>
        <dbReference type="Proteomes" id="UP001595846"/>
    </source>
</evidence>
<gene>
    <name evidence="3" type="ORF">ACFOUR_14020</name>
</gene>
<proteinExistence type="predicted"/>